<keyword evidence="5 7" id="KW-0411">Iron-sulfur</keyword>
<dbReference type="InterPro" id="IPR045854">
    <property type="entry name" value="NO2/SO3_Rdtase_4Fe4S_sf"/>
</dbReference>
<evidence type="ECO:0000259" key="9">
    <source>
        <dbReference type="Pfam" id="PF26540"/>
    </source>
</evidence>
<comment type="pathway">
    <text evidence="7">Isoprenoid biosynthesis; isopentenyl diphosphate biosynthesis via DXP pathway; isopentenyl diphosphate from 1-deoxy-D-xylulose 5-phosphate: step 5/6.</text>
</comment>
<protein>
    <recommendedName>
        <fullName evidence="7">4-hydroxy-3-methylbut-2-en-1-yl diphosphate synthase (flavodoxin)</fullName>
        <ecNumber evidence="7">1.17.7.3</ecNumber>
    </recommendedName>
    <alternativeName>
        <fullName evidence="7">1-hydroxy-2-methyl-2-(E)-butenyl 4-diphosphate synthase</fullName>
    </alternativeName>
</protein>
<dbReference type="AlphaFoldDB" id="A0A235BYV2"/>
<dbReference type="InterPro" id="IPR016425">
    <property type="entry name" value="IspG_bac"/>
</dbReference>
<comment type="cofactor">
    <cofactor evidence="7">
        <name>[4Fe-4S] cluster</name>
        <dbReference type="ChEBI" id="CHEBI:49883"/>
    </cofactor>
    <text evidence="7">Binds 1 [4Fe-4S] cluster.</text>
</comment>
<dbReference type="GO" id="GO:0016114">
    <property type="term" value="P:terpenoid biosynthetic process"/>
    <property type="evidence" value="ECO:0007669"/>
    <property type="project" value="InterPro"/>
</dbReference>
<evidence type="ECO:0000256" key="7">
    <source>
        <dbReference type="HAMAP-Rule" id="MF_00159"/>
    </source>
</evidence>
<keyword evidence="1 7" id="KW-0004">4Fe-4S</keyword>
<dbReference type="NCBIfam" id="TIGR00612">
    <property type="entry name" value="ispG_gcpE"/>
    <property type="match status" value="1"/>
</dbReference>
<accession>A0A235BYV2</accession>
<dbReference type="Gene3D" id="3.30.413.10">
    <property type="entry name" value="Sulfite Reductase Hemoprotein, domain 1"/>
    <property type="match status" value="1"/>
</dbReference>
<dbReference type="EMBL" id="NOZQ01000054">
    <property type="protein sequence ID" value="OYD16725.1"/>
    <property type="molecule type" value="Genomic_DNA"/>
</dbReference>
<dbReference type="GO" id="GO:0051539">
    <property type="term" value="F:4 iron, 4 sulfur cluster binding"/>
    <property type="evidence" value="ECO:0007669"/>
    <property type="project" value="UniProtKB-UniRule"/>
</dbReference>
<comment type="caution">
    <text evidence="10">The sequence shown here is derived from an EMBL/GenBank/DDBJ whole genome shotgun (WGS) entry which is preliminary data.</text>
</comment>
<keyword evidence="6 7" id="KW-0414">Isoprene biosynthesis</keyword>
<reference evidence="10 11" key="1">
    <citation type="submission" date="2017-07" db="EMBL/GenBank/DDBJ databases">
        <title>Recovery of genomes from metagenomes via a dereplication, aggregation, and scoring strategy.</title>
        <authorList>
            <person name="Sieber C.M."/>
            <person name="Probst A.J."/>
            <person name="Sharrar A."/>
            <person name="Thomas B.C."/>
            <person name="Hess M."/>
            <person name="Tringe S.G."/>
            <person name="Banfield J.F."/>
        </authorList>
    </citation>
    <scope>NUCLEOTIDE SEQUENCE [LARGE SCALE GENOMIC DNA]</scope>
    <source>
        <strain evidence="10">JGI_Cruoil_03_44_89</strain>
    </source>
</reference>
<keyword evidence="2 7" id="KW-0479">Metal-binding</keyword>
<dbReference type="Gene3D" id="3.20.20.20">
    <property type="entry name" value="Dihydropteroate synthase-like"/>
    <property type="match status" value="1"/>
</dbReference>
<comment type="function">
    <text evidence="7">Converts 2C-methyl-D-erythritol 2,4-cyclodiphosphate (ME-2,4cPP) into 1-hydroxy-2-methyl-2-(E)-butenyl 4-diphosphate.</text>
</comment>
<feature type="binding site" evidence="7">
    <location>
        <position position="312"/>
    </location>
    <ligand>
        <name>[4Fe-4S] cluster</name>
        <dbReference type="ChEBI" id="CHEBI:49883"/>
    </ligand>
</feature>
<gene>
    <name evidence="7" type="primary">ispG</name>
    <name evidence="10" type="ORF">CH333_02830</name>
</gene>
<name>A0A235BYV2_UNCW3</name>
<dbReference type="PANTHER" id="PTHR30454">
    <property type="entry name" value="4-HYDROXY-3-METHYLBUT-2-EN-1-YL DIPHOSPHATE SYNTHASE"/>
    <property type="match status" value="1"/>
</dbReference>
<evidence type="ECO:0000256" key="1">
    <source>
        <dbReference type="ARBA" id="ARBA00022485"/>
    </source>
</evidence>
<sequence>MSKLKMQLTKQIKVGNVKIGGGAPVSIQSMVKSLIEDTDGVIEEIRELEKEGCDIVRIALPTKESVKYLKKIKTVTQLPLVADVHFDYRIALEAIKQGVDKIRINPGNIGGKERLKTVVKLAKERNIPMRIGVNSGSVEKDIEKKYGQTPRALTESVRRNVEILEDMDFTDIVISAKSSSTLFTIETYRRLRELFPYPLHIGVTEAGLPFEGTIKSAVGIGSLLSDGIGDTIRVSLTAPSVEEVRVAKEILFALGLKKRNFEIISCPTCGRCSVDVETLARELKERLLELKDEGLPRLKIAVMGCLVNGPGEARDADFGITGGKGKGIIFRRGEVLKTVKEDELLDTLINEILLLKKKSPPCLPVPTDPYGQAGKTLRYQDFRL</sequence>
<dbReference type="InterPro" id="IPR011005">
    <property type="entry name" value="Dihydropteroate_synth-like_sf"/>
</dbReference>
<comment type="similarity">
    <text evidence="7">Belongs to the IspG family.</text>
</comment>
<dbReference type="Pfam" id="PF04551">
    <property type="entry name" value="GcpE"/>
    <property type="match status" value="1"/>
</dbReference>
<feature type="binding site" evidence="7">
    <location>
        <position position="305"/>
    </location>
    <ligand>
        <name>[4Fe-4S] cluster</name>
        <dbReference type="ChEBI" id="CHEBI:49883"/>
    </ligand>
</feature>
<dbReference type="GO" id="GO:0019288">
    <property type="term" value="P:isopentenyl diphosphate biosynthetic process, methylerythritol 4-phosphate pathway"/>
    <property type="evidence" value="ECO:0007669"/>
    <property type="project" value="UniProtKB-UniRule"/>
</dbReference>
<dbReference type="SUPFAM" id="SSF51717">
    <property type="entry name" value="Dihydropteroate synthetase-like"/>
    <property type="match status" value="1"/>
</dbReference>
<dbReference type="FunFam" id="3.20.20.20:FF:000001">
    <property type="entry name" value="4-hydroxy-3-methylbut-2-en-1-yl diphosphate synthase (flavodoxin)"/>
    <property type="match status" value="1"/>
</dbReference>
<feature type="binding site" evidence="7">
    <location>
        <position position="269"/>
    </location>
    <ligand>
        <name>[4Fe-4S] cluster</name>
        <dbReference type="ChEBI" id="CHEBI:49883"/>
    </ligand>
</feature>
<dbReference type="Pfam" id="PF26540">
    <property type="entry name" value="GcpE_C"/>
    <property type="match status" value="1"/>
</dbReference>
<dbReference type="InterPro" id="IPR058578">
    <property type="entry name" value="IspG_TIM"/>
</dbReference>
<dbReference type="SUPFAM" id="SSF56014">
    <property type="entry name" value="Nitrite and sulphite reductase 4Fe-4S domain-like"/>
    <property type="match status" value="1"/>
</dbReference>
<evidence type="ECO:0000256" key="3">
    <source>
        <dbReference type="ARBA" id="ARBA00023002"/>
    </source>
</evidence>
<evidence type="ECO:0000256" key="4">
    <source>
        <dbReference type="ARBA" id="ARBA00023004"/>
    </source>
</evidence>
<proteinExistence type="inferred from homology"/>
<dbReference type="EC" id="1.17.7.3" evidence="7"/>
<evidence type="ECO:0000313" key="10">
    <source>
        <dbReference type="EMBL" id="OYD16725.1"/>
    </source>
</evidence>
<dbReference type="Proteomes" id="UP000215215">
    <property type="component" value="Unassembled WGS sequence"/>
</dbReference>
<dbReference type="PIRSF" id="PIRSF004640">
    <property type="entry name" value="IspG"/>
    <property type="match status" value="1"/>
</dbReference>
<dbReference type="InterPro" id="IPR058579">
    <property type="entry name" value="IspG_C"/>
</dbReference>
<evidence type="ECO:0000256" key="5">
    <source>
        <dbReference type="ARBA" id="ARBA00023014"/>
    </source>
</evidence>
<dbReference type="NCBIfam" id="NF001540">
    <property type="entry name" value="PRK00366.1"/>
    <property type="match status" value="1"/>
</dbReference>
<dbReference type="GO" id="GO:0046429">
    <property type="term" value="F:4-hydroxy-3-methylbut-2-en-1-yl diphosphate synthase activity (ferredoxin)"/>
    <property type="evidence" value="ECO:0007669"/>
    <property type="project" value="UniProtKB-UniRule"/>
</dbReference>
<evidence type="ECO:0000259" key="8">
    <source>
        <dbReference type="Pfam" id="PF04551"/>
    </source>
</evidence>
<dbReference type="GO" id="GO:0141197">
    <property type="term" value="F:4-hydroxy-3-methylbut-2-enyl-diphosphate synthase activity (flavodoxin)"/>
    <property type="evidence" value="ECO:0007669"/>
    <property type="project" value="UniProtKB-EC"/>
</dbReference>
<comment type="catalytic activity">
    <reaction evidence="7">
        <text>(2E)-4-hydroxy-3-methylbut-2-enyl diphosphate + oxidized [flavodoxin] + H2O + 2 H(+) = 2-C-methyl-D-erythritol 2,4-cyclic diphosphate + reduced [flavodoxin]</text>
        <dbReference type="Rhea" id="RHEA:43604"/>
        <dbReference type="Rhea" id="RHEA-COMP:10622"/>
        <dbReference type="Rhea" id="RHEA-COMP:10623"/>
        <dbReference type="ChEBI" id="CHEBI:15377"/>
        <dbReference type="ChEBI" id="CHEBI:15378"/>
        <dbReference type="ChEBI" id="CHEBI:57618"/>
        <dbReference type="ChEBI" id="CHEBI:58210"/>
        <dbReference type="ChEBI" id="CHEBI:58483"/>
        <dbReference type="ChEBI" id="CHEBI:128753"/>
        <dbReference type="EC" id="1.17.7.3"/>
    </reaction>
</comment>
<dbReference type="InterPro" id="IPR004588">
    <property type="entry name" value="IspG_bac-typ"/>
</dbReference>
<feature type="binding site" evidence="7">
    <location>
        <position position="266"/>
    </location>
    <ligand>
        <name>[4Fe-4S] cluster</name>
        <dbReference type="ChEBI" id="CHEBI:49883"/>
    </ligand>
</feature>
<dbReference type="HAMAP" id="MF_00159">
    <property type="entry name" value="IspG"/>
    <property type="match status" value="1"/>
</dbReference>
<keyword evidence="3 7" id="KW-0560">Oxidoreductase</keyword>
<evidence type="ECO:0000256" key="2">
    <source>
        <dbReference type="ARBA" id="ARBA00022723"/>
    </source>
</evidence>
<evidence type="ECO:0000256" key="6">
    <source>
        <dbReference type="ARBA" id="ARBA00023229"/>
    </source>
</evidence>
<evidence type="ECO:0000313" key="11">
    <source>
        <dbReference type="Proteomes" id="UP000215215"/>
    </source>
</evidence>
<dbReference type="GO" id="GO:0005506">
    <property type="term" value="F:iron ion binding"/>
    <property type="evidence" value="ECO:0007669"/>
    <property type="project" value="InterPro"/>
</dbReference>
<keyword evidence="4 7" id="KW-0408">Iron</keyword>
<organism evidence="10 11">
    <name type="scientific">candidate division WOR-3 bacterium JGI_Cruoil_03_44_89</name>
    <dbReference type="NCBI Taxonomy" id="1973748"/>
    <lineage>
        <taxon>Bacteria</taxon>
        <taxon>Bacteria division WOR-3</taxon>
    </lineage>
</organism>
<feature type="domain" description="IspG TIM-barrel" evidence="8">
    <location>
        <begin position="9"/>
        <end position="248"/>
    </location>
</feature>
<dbReference type="PANTHER" id="PTHR30454:SF0">
    <property type="entry name" value="4-HYDROXY-3-METHYLBUT-2-EN-1-YL DIPHOSPHATE SYNTHASE (FERREDOXIN), CHLOROPLASTIC"/>
    <property type="match status" value="1"/>
</dbReference>
<feature type="domain" description="IspG C-terminal" evidence="9">
    <location>
        <begin position="262"/>
        <end position="352"/>
    </location>
</feature>
<dbReference type="UniPathway" id="UPA00056">
    <property type="reaction ID" value="UER00096"/>
</dbReference>